<protein>
    <submittedName>
        <fullName evidence="4">Uncharacterized mitochondrial protein AtMg00810-like</fullName>
    </submittedName>
</protein>
<comment type="caution">
    <text evidence="4">The sequence shown here is derived from an EMBL/GenBank/DDBJ whole genome shotgun (WGS) entry which is preliminary data.</text>
</comment>
<feature type="region of interest" description="Disordered" evidence="2">
    <location>
        <begin position="1803"/>
        <end position="1846"/>
    </location>
</feature>
<keyword evidence="1" id="KW-0862">Zinc</keyword>
<feature type="compositionally biased region" description="Polar residues" evidence="2">
    <location>
        <begin position="1"/>
        <end position="13"/>
    </location>
</feature>
<feature type="region of interest" description="Disordered" evidence="2">
    <location>
        <begin position="1070"/>
        <end position="1090"/>
    </location>
</feature>
<dbReference type="InterPro" id="IPR001878">
    <property type="entry name" value="Znf_CCHC"/>
</dbReference>
<feature type="region of interest" description="Disordered" evidence="2">
    <location>
        <begin position="948"/>
        <end position="1040"/>
    </location>
</feature>
<name>A0A699H011_TANCI</name>
<feature type="domain" description="CCHC-type" evidence="3">
    <location>
        <begin position="200"/>
        <end position="216"/>
    </location>
</feature>
<proteinExistence type="predicted"/>
<gene>
    <name evidence="4" type="ORF">Tci_261108</name>
</gene>
<feature type="region of interest" description="Disordered" evidence="2">
    <location>
        <begin position="382"/>
        <end position="423"/>
    </location>
</feature>
<dbReference type="PROSITE" id="PS50158">
    <property type="entry name" value="ZF_CCHC"/>
    <property type="match status" value="1"/>
</dbReference>
<dbReference type="InterPro" id="IPR043502">
    <property type="entry name" value="DNA/RNA_pol_sf"/>
</dbReference>
<dbReference type="GO" id="GO:0008270">
    <property type="term" value="F:zinc ion binding"/>
    <property type="evidence" value="ECO:0007669"/>
    <property type="project" value="UniProtKB-KW"/>
</dbReference>
<dbReference type="SUPFAM" id="SSF56672">
    <property type="entry name" value="DNA/RNA polymerases"/>
    <property type="match status" value="1"/>
</dbReference>
<dbReference type="SUPFAM" id="SSF57756">
    <property type="entry name" value="Retrovirus zinc finger-like domains"/>
    <property type="match status" value="1"/>
</dbReference>
<feature type="compositionally biased region" description="Low complexity" evidence="2">
    <location>
        <begin position="396"/>
        <end position="423"/>
    </location>
</feature>
<dbReference type="EMBL" id="BKCJ010078917">
    <property type="protein sequence ID" value="GEW89132.1"/>
    <property type="molecule type" value="Genomic_DNA"/>
</dbReference>
<feature type="region of interest" description="Disordered" evidence="2">
    <location>
        <begin position="1566"/>
        <end position="1600"/>
    </location>
</feature>
<dbReference type="Pfam" id="PF07727">
    <property type="entry name" value="RVT_2"/>
    <property type="match status" value="1"/>
</dbReference>
<feature type="region of interest" description="Disordered" evidence="2">
    <location>
        <begin position="1668"/>
        <end position="1689"/>
    </location>
</feature>
<dbReference type="InterPro" id="IPR013103">
    <property type="entry name" value="RVT_2"/>
</dbReference>
<feature type="region of interest" description="Disordered" evidence="2">
    <location>
        <begin position="1936"/>
        <end position="1966"/>
    </location>
</feature>
<evidence type="ECO:0000256" key="2">
    <source>
        <dbReference type="SAM" id="MobiDB-lite"/>
    </source>
</evidence>
<dbReference type="InterPro" id="IPR036875">
    <property type="entry name" value="Znf_CCHC_sf"/>
</dbReference>
<sequence>MANMSEDIQSAGSDTRPPMLDKKDFDSWQQRIRLYCLGKDNRENILKSIDEGPFQMGTFQETLGDTNEGALHLGPVRPRVFSDLTQEEKDRYKADIRATNILLQGLLKDIYTLINHYTDAKDIWDNIKMLLEGSELTKDDRESQLYDDFKHFKQNKVVQNIQGIQTQNQRNHAQGTGVAVNGGIQNRVRNVNQGQARPVKCYNCNETGYIARNCTQPKRPQNSNYYKDKMLLLQVQENGAVLDEEQLLFITDQCDAFDSDVDDAPTTQTMFMANLSSAGPVFDKAGPSYDSDTISEVQAHGNTIDNANEHHEEHEMHHNVQQNYVVHSNAVYTGPKPILLTPGRISLGLVPNPVPAPPYVPPTNKDLEILFQPMFDEYLEPPCVERPVSPAPPAQVPVTSTGTPSSTTIDQDAPSTSHSPSSSAIQPLIVHQGVAAGPILEDNPFAHADNNPFINPFAQEPSSTESSSRDWQRDIDKKRVLILRNHLHQLLESRLSESSLRMHQIDVKTSFLNGELKEEVYVSQPEGFVDPDHPTHVYHLKKALYGLKQAPRAWYDTLSRFLLDNWFSKGVVDLTLFTQKICKHILLIQIYVDDIIFASTNPKDCEIFSNEMSSKFQMSMMGQMWYQAKPTKKHLEDTTMALTAYADADHACCQDTRISTSGSAEFLGDKLSIGEHIHQSIAKRAVRIHSTASGDEEQIATCGLTECSSGGLGKSLHSDLVIPPHSGLMSNKMADENIPTPSLTRSDNQILPFAAWNTNFLRAFTALTSVPSIYIQQFWDTLEYEAKTGIYRFQLDEDWFVLNATLLREALEITPVDLINLRHLPQPWRAILLMINQCLTGKTSRFDTPRYPVLQMLWGIITRSNIDYVELLWEEILQAIQTFLADKANLSIATKTNKKSKPHVIPYCEEDEVFGMKIPNDLITNGIRNAPYYEAYLEMVAKHDRKLAAKEGQKKIPSSKVNQSNPPVIAKQPEQVSPKPTKKQPKPAPTKKPSKDTHNGKVVKKVQKGKSTLKLVDEDEEVQPDPKPQSKGDDSDLELALQLSLDEFQGQGRVPVGGVAIREPIAEAIQQPSAVEGKEEETTGPSIQLQDDTIDQTIQDTSSLADSTNVQKKTADSERIDNGLGTEILKLDEEQGEEVSQTVGLAETTAELDEGQAGLDPADEEVILEDPQSSSETLSSIKNLDNAFTFGDQFVNDKSTEDKPGKSNAEGEVVSMSFADTTDTSTTTLPLPPPFPLQHSTPSAELLSQLHDLLHKINKTVNEAVIEAVKVALQAPLRSSSLKLRESLASDVVKTKILLHHQQRILIKKSVIHSEQPVDEVPIHEEVHHSNSEDTGMSYIPKINPKPDWLKPIPEEDIPQTSKLDWVIPPNDLPEPENNWANAHANSYQDPNENKLIQKTGDMSSFIKCISLQFQMEECHPLKGKSTLKLVDQDEEVQPDPKPQSKGDDTDLELALQLTTNEQAAKSLLDIHKPKRRSASDQYIPQRRIPIVEEETTGPSIQLQDDTIDQTIQDTSSLAYLINVQKKTADSERIDSGSGTEILKLDEEQGEAVSQIVGLEKTIAELDEGQAGSDPGRTLESKPLPEHEQMDKEQAGLDPGQSHVALVGSNPKHMHEDFTSVIYPKVHESMKFPADKEIILEDPHSSSRTLSSIKNLDDAFNFGDQFVNDKSTKDEQGKSNAKAKVVSMSPPPVHEQYLVATADTTTTTLPLPLPPPLQQSAPSAELLSCISTPKQVCANLKKQHNLHKKTTQAISSRVFNLELRDLPYKINETVNEAVKEAKSVIHSEQPVNEVPIPKEVHHSDSEDTGMTHIPKINPRPDWLKPVPEEDRPETPELDWVIPPNDLPKPENNWANARANSYQDPDENKLIQKTGDMSSFIKWYCRQIGKSKLSKADLEGPAYKVVRAFYSNSISLQFQMEECHLLVTNINKRTKTKPKLSMKWKSVEKAKSKSAKKSTKSKSQVKDEAKIVEMLNGPTRTHLMGRVSPLIHYEDL</sequence>
<dbReference type="Gene3D" id="4.10.60.10">
    <property type="entry name" value="Zinc finger, CCHC-type"/>
    <property type="match status" value="1"/>
</dbReference>
<feature type="region of interest" description="Disordered" evidence="2">
    <location>
        <begin position="450"/>
        <end position="471"/>
    </location>
</feature>
<organism evidence="4">
    <name type="scientific">Tanacetum cinerariifolium</name>
    <name type="common">Dalmatian daisy</name>
    <name type="synonym">Chrysanthemum cinerariifolium</name>
    <dbReference type="NCBI Taxonomy" id="118510"/>
    <lineage>
        <taxon>Eukaryota</taxon>
        <taxon>Viridiplantae</taxon>
        <taxon>Streptophyta</taxon>
        <taxon>Embryophyta</taxon>
        <taxon>Tracheophyta</taxon>
        <taxon>Spermatophyta</taxon>
        <taxon>Magnoliopsida</taxon>
        <taxon>eudicotyledons</taxon>
        <taxon>Gunneridae</taxon>
        <taxon>Pentapetalae</taxon>
        <taxon>asterids</taxon>
        <taxon>campanulids</taxon>
        <taxon>Asterales</taxon>
        <taxon>Asteraceae</taxon>
        <taxon>Asteroideae</taxon>
        <taxon>Anthemideae</taxon>
        <taxon>Anthemidinae</taxon>
        <taxon>Tanacetum</taxon>
    </lineage>
</organism>
<evidence type="ECO:0000259" key="3">
    <source>
        <dbReference type="PROSITE" id="PS50158"/>
    </source>
</evidence>
<feature type="compositionally biased region" description="Basic and acidic residues" evidence="2">
    <location>
        <begin position="1577"/>
        <end position="1595"/>
    </location>
</feature>
<evidence type="ECO:0000256" key="1">
    <source>
        <dbReference type="PROSITE-ProRule" id="PRU00047"/>
    </source>
</evidence>
<feature type="region of interest" description="Disordered" evidence="2">
    <location>
        <begin position="1"/>
        <end position="22"/>
    </location>
</feature>
<dbReference type="GO" id="GO:0003676">
    <property type="term" value="F:nucleic acid binding"/>
    <property type="evidence" value="ECO:0007669"/>
    <property type="project" value="InterPro"/>
</dbReference>
<accession>A0A699H011</accession>
<keyword evidence="1" id="KW-0479">Metal-binding</keyword>
<keyword evidence="1" id="KW-0863">Zinc-finger</keyword>
<evidence type="ECO:0000313" key="4">
    <source>
        <dbReference type="EMBL" id="GEW89132.1"/>
    </source>
</evidence>
<reference evidence="4" key="1">
    <citation type="journal article" date="2019" name="Sci. Rep.">
        <title>Draft genome of Tanacetum cinerariifolium, the natural source of mosquito coil.</title>
        <authorList>
            <person name="Yamashiro T."/>
            <person name="Shiraishi A."/>
            <person name="Satake H."/>
            <person name="Nakayama K."/>
        </authorList>
    </citation>
    <scope>NUCLEOTIDE SEQUENCE</scope>
</reference>